<feature type="compositionally biased region" description="Basic residues" evidence="1">
    <location>
        <begin position="63"/>
        <end position="72"/>
    </location>
</feature>
<evidence type="ECO:0000256" key="1">
    <source>
        <dbReference type="SAM" id="MobiDB-lite"/>
    </source>
</evidence>
<dbReference type="Proteomes" id="UP000619244">
    <property type="component" value="Unassembled WGS sequence"/>
</dbReference>
<proteinExistence type="predicted"/>
<accession>A0A918NML7</accession>
<protein>
    <submittedName>
        <fullName evidence="2">Uncharacterized protein</fullName>
    </submittedName>
</protein>
<organism evidence="2 3">
    <name type="scientific">Streptomyces minutiscleroticus</name>
    <dbReference type="NCBI Taxonomy" id="68238"/>
    <lineage>
        <taxon>Bacteria</taxon>
        <taxon>Bacillati</taxon>
        <taxon>Actinomycetota</taxon>
        <taxon>Actinomycetes</taxon>
        <taxon>Kitasatosporales</taxon>
        <taxon>Streptomycetaceae</taxon>
        <taxon>Streptomyces</taxon>
    </lineage>
</organism>
<feature type="region of interest" description="Disordered" evidence="1">
    <location>
        <begin position="20"/>
        <end position="89"/>
    </location>
</feature>
<dbReference type="EMBL" id="BMVU01000018">
    <property type="protein sequence ID" value="GGX81218.1"/>
    <property type="molecule type" value="Genomic_DNA"/>
</dbReference>
<evidence type="ECO:0000313" key="3">
    <source>
        <dbReference type="Proteomes" id="UP000619244"/>
    </source>
</evidence>
<name>A0A918NML7_9ACTN</name>
<feature type="compositionally biased region" description="Basic and acidic residues" evidence="1">
    <location>
        <begin position="29"/>
        <end position="61"/>
    </location>
</feature>
<dbReference type="AlphaFoldDB" id="A0A918NML7"/>
<evidence type="ECO:0000313" key="2">
    <source>
        <dbReference type="EMBL" id="GGX81218.1"/>
    </source>
</evidence>
<keyword evidence="3" id="KW-1185">Reference proteome</keyword>
<reference evidence="2" key="2">
    <citation type="submission" date="2020-09" db="EMBL/GenBank/DDBJ databases">
        <authorList>
            <person name="Sun Q."/>
            <person name="Ohkuma M."/>
        </authorList>
    </citation>
    <scope>NUCLEOTIDE SEQUENCE</scope>
    <source>
        <strain evidence="2">JCM 4790</strain>
    </source>
</reference>
<sequence length="104" mass="11344">MRLGLVCGAMPGWGVRGRAQRVGNAAEGTQRERAYSSDPNRRHWSTDAVAREAAGDAEQPRRAPPHLGRRGPKTLADQVPEHCPVDRRPGLGEEAWLITPGFVP</sequence>
<comment type="caution">
    <text evidence="2">The sequence shown here is derived from an EMBL/GenBank/DDBJ whole genome shotgun (WGS) entry which is preliminary data.</text>
</comment>
<gene>
    <name evidence="2" type="ORF">GCM10010358_39440</name>
</gene>
<reference evidence="2" key="1">
    <citation type="journal article" date="2014" name="Int. J. Syst. Evol. Microbiol.">
        <title>Complete genome sequence of Corynebacterium casei LMG S-19264T (=DSM 44701T), isolated from a smear-ripened cheese.</title>
        <authorList>
            <consortium name="US DOE Joint Genome Institute (JGI-PGF)"/>
            <person name="Walter F."/>
            <person name="Albersmeier A."/>
            <person name="Kalinowski J."/>
            <person name="Ruckert C."/>
        </authorList>
    </citation>
    <scope>NUCLEOTIDE SEQUENCE</scope>
    <source>
        <strain evidence="2">JCM 4790</strain>
    </source>
</reference>
<feature type="compositionally biased region" description="Basic and acidic residues" evidence="1">
    <location>
        <begin position="79"/>
        <end position="89"/>
    </location>
</feature>